<dbReference type="Proteomes" id="UP000291343">
    <property type="component" value="Unassembled WGS sequence"/>
</dbReference>
<organism evidence="2 3">
    <name type="scientific">Laodelphax striatellus</name>
    <name type="common">Small brown planthopper</name>
    <name type="synonym">Delphax striatella</name>
    <dbReference type="NCBI Taxonomy" id="195883"/>
    <lineage>
        <taxon>Eukaryota</taxon>
        <taxon>Metazoa</taxon>
        <taxon>Ecdysozoa</taxon>
        <taxon>Arthropoda</taxon>
        <taxon>Hexapoda</taxon>
        <taxon>Insecta</taxon>
        <taxon>Pterygota</taxon>
        <taxon>Neoptera</taxon>
        <taxon>Paraneoptera</taxon>
        <taxon>Hemiptera</taxon>
        <taxon>Auchenorrhyncha</taxon>
        <taxon>Fulgoroidea</taxon>
        <taxon>Delphacidae</taxon>
        <taxon>Criomorphinae</taxon>
        <taxon>Laodelphax</taxon>
    </lineage>
</organism>
<comment type="caution">
    <text evidence="2">The sequence shown here is derived from an EMBL/GenBank/DDBJ whole genome shotgun (WGS) entry which is preliminary data.</text>
</comment>
<feature type="compositionally biased region" description="Basic residues" evidence="1">
    <location>
        <begin position="105"/>
        <end position="119"/>
    </location>
</feature>
<evidence type="ECO:0000313" key="2">
    <source>
        <dbReference type="EMBL" id="RZF41283.1"/>
    </source>
</evidence>
<feature type="region of interest" description="Disordered" evidence="1">
    <location>
        <begin position="47"/>
        <end position="72"/>
    </location>
</feature>
<dbReference type="AlphaFoldDB" id="A0A482X6E1"/>
<name>A0A482X6E1_LAOST</name>
<reference evidence="2 3" key="1">
    <citation type="journal article" date="2017" name="Gigascience">
        <title>Genome sequence of the small brown planthopper, Laodelphax striatellus.</title>
        <authorList>
            <person name="Zhu J."/>
            <person name="Jiang F."/>
            <person name="Wang X."/>
            <person name="Yang P."/>
            <person name="Bao Y."/>
            <person name="Zhao W."/>
            <person name="Wang W."/>
            <person name="Lu H."/>
            <person name="Wang Q."/>
            <person name="Cui N."/>
            <person name="Li J."/>
            <person name="Chen X."/>
            <person name="Luo L."/>
            <person name="Yu J."/>
            <person name="Kang L."/>
            <person name="Cui F."/>
        </authorList>
    </citation>
    <scope>NUCLEOTIDE SEQUENCE [LARGE SCALE GENOMIC DNA]</scope>
    <source>
        <strain evidence="2">Lst14</strain>
    </source>
</reference>
<dbReference type="InParanoid" id="A0A482X6E1"/>
<protein>
    <submittedName>
        <fullName evidence="2">Uncharacterized protein</fullName>
    </submittedName>
</protein>
<keyword evidence="3" id="KW-1185">Reference proteome</keyword>
<sequence>MLIFCFFLADTSRPKVLIQYSYLNPFWFAILKITFFCRCPDKSSLPSPGGGGLARGGARMGGGSSPYSGAQGASFASAAAPYLPPPAPAPPDPYDRYLLHQHNLHPHHHHHHPPHHYSLHHYDVLPPPPPQPTTATRERYDRSVQRNEIVDILSLSTKKNTVL</sequence>
<feature type="compositionally biased region" description="Gly residues" evidence="1">
    <location>
        <begin position="48"/>
        <end position="64"/>
    </location>
</feature>
<dbReference type="EMBL" id="QKKF02016797">
    <property type="protein sequence ID" value="RZF41283.1"/>
    <property type="molecule type" value="Genomic_DNA"/>
</dbReference>
<feature type="region of interest" description="Disordered" evidence="1">
    <location>
        <begin position="105"/>
        <end position="143"/>
    </location>
</feature>
<proteinExistence type="predicted"/>
<gene>
    <name evidence="2" type="ORF">LSTR_LSTR017550</name>
</gene>
<accession>A0A482X6E1</accession>
<evidence type="ECO:0000313" key="3">
    <source>
        <dbReference type="Proteomes" id="UP000291343"/>
    </source>
</evidence>
<evidence type="ECO:0000256" key="1">
    <source>
        <dbReference type="SAM" id="MobiDB-lite"/>
    </source>
</evidence>